<proteinExistence type="predicted"/>
<evidence type="ECO:0000313" key="3">
    <source>
        <dbReference type="Proteomes" id="UP001302367"/>
    </source>
</evidence>
<feature type="region of interest" description="Disordered" evidence="1">
    <location>
        <begin position="160"/>
        <end position="236"/>
    </location>
</feature>
<dbReference type="RefSeq" id="XP_065458781.1">
    <property type="nucleotide sequence ID" value="XM_065602709.1"/>
</dbReference>
<dbReference type="EMBL" id="CP134187">
    <property type="protein sequence ID" value="WPB01208.1"/>
    <property type="molecule type" value="Genomic_DNA"/>
</dbReference>
<protein>
    <submittedName>
        <fullName evidence="2">Uncharacterized protein</fullName>
    </submittedName>
</protein>
<evidence type="ECO:0000313" key="2">
    <source>
        <dbReference type="EMBL" id="WPB01208.1"/>
    </source>
</evidence>
<gene>
    <name evidence="2" type="ORF">RHO25_005831</name>
</gene>
<organism evidence="2 3">
    <name type="scientific">Cercospora beticola</name>
    <name type="common">Sugarbeet leaf spot fungus</name>
    <dbReference type="NCBI Taxonomy" id="122368"/>
    <lineage>
        <taxon>Eukaryota</taxon>
        <taxon>Fungi</taxon>
        <taxon>Dikarya</taxon>
        <taxon>Ascomycota</taxon>
        <taxon>Pezizomycotina</taxon>
        <taxon>Dothideomycetes</taxon>
        <taxon>Dothideomycetidae</taxon>
        <taxon>Mycosphaerellales</taxon>
        <taxon>Mycosphaerellaceae</taxon>
        <taxon>Cercospora</taxon>
    </lineage>
</organism>
<dbReference type="GeneID" id="90644190"/>
<name>A0ABZ0NNT9_CERBT</name>
<evidence type="ECO:0000256" key="1">
    <source>
        <dbReference type="SAM" id="MobiDB-lite"/>
    </source>
</evidence>
<dbReference type="Proteomes" id="UP001302367">
    <property type="component" value="Chromosome 4"/>
</dbReference>
<sequence length="388" mass="43376">MYTYTNDGTAYWRVPTDLGYAAYALQLSKDTDPVIVYLSHGMLSDLVHYMGPGLPSRLTMAIRFLLQKATQHRHRHPHLYVETVLKSEAEDNARVMAQGCHAHPQNAKCPTCDQPIQEKKSYWNIIGCPKELLSPDSTAGNTHRALHAEFLDSLQTPAHLSTRHETVPTRSPTPTAWGPKRSDQPNLDPDAAHDDDADEGLAKRKKKKKLAITGGKVPAHHRNGARLKPKTSRKALNSSLPSPIIIEHDMNDMSPFIQDQTHAFPLSLPQTQRETLSKIRFPKEKWLADVRLADLIDQDNTYGQASFHLARTAILQPLVDHGLFWSKTLSVLQGCKKLTKMGEETLHSVLDTAHEIRSTAAPICHYNDDDAVRQRVSLALSTSLLIVN</sequence>
<keyword evidence="3" id="KW-1185">Reference proteome</keyword>
<accession>A0ABZ0NNT9</accession>
<feature type="compositionally biased region" description="Basic residues" evidence="1">
    <location>
        <begin position="218"/>
        <end position="233"/>
    </location>
</feature>
<reference evidence="2 3" key="1">
    <citation type="submission" date="2023-09" db="EMBL/GenBank/DDBJ databases">
        <title>Complete-Gapless Cercospora beticola genome.</title>
        <authorList>
            <person name="Wyatt N.A."/>
            <person name="Spanner R.E."/>
            <person name="Bolton M.D."/>
        </authorList>
    </citation>
    <scope>NUCLEOTIDE SEQUENCE [LARGE SCALE GENOMIC DNA]</scope>
    <source>
        <strain evidence="2">Cb09-40</strain>
    </source>
</reference>